<keyword evidence="8" id="KW-0238">DNA-binding</keyword>
<gene>
    <name evidence="15" type="primary">20205660</name>
    <name evidence="14" type="ORF">HELRODRAFT_176020</name>
</gene>
<evidence type="ECO:0000256" key="7">
    <source>
        <dbReference type="ARBA" id="ARBA00023015"/>
    </source>
</evidence>
<feature type="domain" description="C2H2-type" evidence="13">
    <location>
        <begin position="274"/>
        <end position="297"/>
    </location>
</feature>
<dbReference type="GeneID" id="20205660"/>
<evidence type="ECO:0000256" key="2">
    <source>
        <dbReference type="ARBA" id="ARBA00006991"/>
    </source>
</evidence>
<evidence type="ECO:0000256" key="9">
    <source>
        <dbReference type="ARBA" id="ARBA00023163"/>
    </source>
</evidence>
<evidence type="ECO:0000256" key="1">
    <source>
        <dbReference type="ARBA" id="ARBA00004123"/>
    </source>
</evidence>
<feature type="domain" description="C2H2-type" evidence="13">
    <location>
        <begin position="134"/>
        <end position="161"/>
    </location>
</feature>
<dbReference type="SMART" id="SM00355">
    <property type="entry name" value="ZnF_C2H2"/>
    <property type="match status" value="7"/>
</dbReference>
<feature type="domain" description="C2H2-type" evidence="13">
    <location>
        <begin position="72"/>
        <end position="95"/>
    </location>
</feature>
<reference evidence="16" key="1">
    <citation type="submission" date="2012-12" db="EMBL/GenBank/DDBJ databases">
        <authorList>
            <person name="Hellsten U."/>
            <person name="Grimwood J."/>
            <person name="Chapman J.A."/>
            <person name="Shapiro H."/>
            <person name="Aerts A."/>
            <person name="Otillar R.P."/>
            <person name="Terry A.Y."/>
            <person name="Boore J.L."/>
            <person name="Simakov O."/>
            <person name="Marletaz F."/>
            <person name="Cho S.-J."/>
            <person name="Edsinger-Gonzales E."/>
            <person name="Havlak P."/>
            <person name="Kuo D.-H."/>
            <person name="Larsson T."/>
            <person name="Lv J."/>
            <person name="Arendt D."/>
            <person name="Savage R."/>
            <person name="Osoegawa K."/>
            <person name="de Jong P."/>
            <person name="Lindberg D.R."/>
            <person name="Seaver E.C."/>
            <person name="Weisblat D.A."/>
            <person name="Putnam N.H."/>
            <person name="Grigoriev I.V."/>
            <person name="Rokhsar D.S."/>
        </authorList>
    </citation>
    <scope>NUCLEOTIDE SEQUENCE</scope>
</reference>
<name>T1FA11_HELRO</name>
<comment type="similarity">
    <text evidence="2">Belongs to the krueppel C2H2-type zinc-finger protein family.</text>
</comment>
<organism evidence="15 16">
    <name type="scientific">Helobdella robusta</name>
    <name type="common">Californian leech</name>
    <dbReference type="NCBI Taxonomy" id="6412"/>
    <lineage>
        <taxon>Eukaryota</taxon>
        <taxon>Metazoa</taxon>
        <taxon>Spiralia</taxon>
        <taxon>Lophotrochozoa</taxon>
        <taxon>Annelida</taxon>
        <taxon>Clitellata</taxon>
        <taxon>Hirudinea</taxon>
        <taxon>Rhynchobdellida</taxon>
        <taxon>Glossiphoniidae</taxon>
        <taxon>Helobdella</taxon>
    </lineage>
</organism>
<dbReference type="EMBL" id="KB096983">
    <property type="protein sequence ID" value="ESO00187.1"/>
    <property type="molecule type" value="Genomic_DNA"/>
</dbReference>
<accession>T1FA11</accession>
<dbReference type="GO" id="GO:0008270">
    <property type="term" value="F:zinc ion binding"/>
    <property type="evidence" value="ECO:0007669"/>
    <property type="project" value="UniProtKB-KW"/>
</dbReference>
<dbReference type="OrthoDB" id="3437960at2759"/>
<evidence type="ECO:0000256" key="12">
    <source>
        <dbReference type="SAM" id="MobiDB-lite"/>
    </source>
</evidence>
<evidence type="ECO:0000256" key="10">
    <source>
        <dbReference type="ARBA" id="ARBA00023242"/>
    </source>
</evidence>
<dbReference type="FunFam" id="3.30.160.60:FF:002716">
    <property type="entry name" value="Zinc finger protein 212"/>
    <property type="match status" value="1"/>
</dbReference>
<evidence type="ECO:0000256" key="11">
    <source>
        <dbReference type="PROSITE-ProRule" id="PRU00042"/>
    </source>
</evidence>
<dbReference type="PROSITE" id="PS50157">
    <property type="entry name" value="ZINC_FINGER_C2H2_2"/>
    <property type="match status" value="7"/>
</dbReference>
<dbReference type="GO" id="GO:0000981">
    <property type="term" value="F:DNA-binding transcription factor activity, RNA polymerase II-specific"/>
    <property type="evidence" value="ECO:0000318"/>
    <property type="project" value="GO_Central"/>
</dbReference>
<dbReference type="PANTHER" id="PTHR16515">
    <property type="entry name" value="PR DOMAIN ZINC FINGER PROTEIN"/>
    <property type="match status" value="1"/>
</dbReference>
<dbReference type="FunFam" id="3.30.160.60:FF:001506">
    <property type="entry name" value="Zinc finger protein"/>
    <property type="match status" value="1"/>
</dbReference>
<feature type="domain" description="C2H2-type" evidence="13">
    <location>
        <begin position="218"/>
        <end position="245"/>
    </location>
</feature>
<dbReference type="KEGG" id="hro:HELRODRAFT_176020"/>
<evidence type="ECO:0000259" key="13">
    <source>
        <dbReference type="PROSITE" id="PS50157"/>
    </source>
</evidence>
<dbReference type="EMBL" id="AMQM01005512">
    <property type="status" value="NOT_ANNOTATED_CDS"/>
    <property type="molecule type" value="Genomic_DNA"/>
</dbReference>
<reference evidence="15" key="3">
    <citation type="submission" date="2015-06" db="UniProtKB">
        <authorList>
            <consortium name="EnsemblMetazoa"/>
        </authorList>
    </citation>
    <scope>IDENTIFICATION</scope>
</reference>
<dbReference type="HOGENOM" id="CLU_757104_0_0_1"/>
<reference evidence="14 16" key="2">
    <citation type="journal article" date="2013" name="Nature">
        <title>Insights into bilaterian evolution from three spiralian genomes.</title>
        <authorList>
            <person name="Simakov O."/>
            <person name="Marletaz F."/>
            <person name="Cho S.J."/>
            <person name="Edsinger-Gonzales E."/>
            <person name="Havlak P."/>
            <person name="Hellsten U."/>
            <person name="Kuo D.H."/>
            <person name="Larsson T."/>
            <person name="Lv J."/>
            <person name="Arendt D."/>
            <person name="Savage R."/>
            <person name="Osoegawa K."/>
            <person name="de Jong P."/>
            <person name="Grimwood J."/>
            <person name="Chapman J.A."/>
            <person name="Shapiro H."/>
            <person name="Aerts A."/>
            <person name="Otillar R.P."/>
            <person name="Terry A.Y."/>
            <person name="Boore J.L."/>
            <person name="Grigoriev I.V."/>
            <person name="Lindberg D.R."/>
            <person name="Seaver E.C."/>
            <person name="Weisblat D.A."/>
            <person name="Putnam N.H."/>
            <person name="Rokhsar D.S."/>
        </authorList>
    </citation>
    <scope>NUCLEOTIDE SEQUENCE</scope>
</reference>
<sequence length="366" mass="42952">MGEEAMSQDMYHLICHPQNQTLSLDNANKSVRSILLADSAEGITKILHDDQFIIKEEAQDEDYSVFSEFSYHQCIHCSSVFLYKQQLKNHLKNEHNVMPMKLSNHQPQNILATSSVFNEVTSMPSYSSQQRKIFACHLCHKRFSQSCNLKTHMRVHSGERPFECTECDRQFTNKVNLQTHMRTHTGEKPFVCIVCANQFTQVSSLKVHMRSHTGERPYLCGQCSRGFTKSSDLNRHLKTHLVERPYRCKECQRGFTQINSLQMHMRLHTNYRPYTCFICDKRFARISCLKAHTKLHTDLLVTDQDMAALQQEDRESNNNVEEINDDDDDEIDDDYIRSYKEIKRRMRNKKKYMQLSDKMDMTPSEN</sequence>
<dbReference type="InParanoid" id="T1FA11"/>
<evidence type="ECO:0000256" key="3">
    <source>
        <dbReference type="ARBA" id="ARBA00022723"/>
    </source>
</evidence>
<dbReference type="InterPro" id="IPR050331">
    <property type="entry name" value="Zinc_finger"/>
</dbReference>
<dbReference type="GO" id="GO:0006357">
    <property type="term" value="P:regulation of transcription by RNA polymerase II"/>
    <property type="evidence" value="ECO:0000318"/>
    <property type="project" value="GO_Central"/>
</dbReference>
<dbReference type="FunFam" id="3.30.160.60:FF:002169">
    <property type="entry name" value="Zgc:174573"/>
    <property type="match status" value="1"/>
</dbReference>
<dbReference type="InterPro" id="IPR013087">
    <property type="entry name" value="Znf_C2H2_type"/>
</dbReference>
<dbReference type="OMA" id="AQDEDYS"/>
<feature type="domain" description="C2H2-type" evidence="13">
    <location>
        <begin position="162"/>
        <end position="189"/>
    </location>
</feature>
<dbReference type="FunFam" id="3.30.160.60:FF:000110">
    <property type="entry name" value="Zinc finger protein-like"/>
    <property type="match status" value="1"/>
</dbReference>
<keyword evidence="5 11" id="KW-0863">Zinc-finger</keyword>
<evidence type="ECO:0000256" key="8">
    <source>
        <dbReference type="ARBA" id="ARBA00023125"/>
    </source>
</evidence>
<keyword evidence="10" id="KW-0539">Nucleus</keyword>
<dbReference type="RefSeq" id="XP_009021621.1">
    <property type="nucleotide sequence ID" value="XM_009023373.1"/>
</dbReference>
<dbReference type="PROSITE" id="PS00028">
    <property type="entry name" value="ZINC_FINGER_C2H2_1"/>
    <property type="match status" value="7"/>
</dbReference>
<evidence type="ECO:0000256" key="6">
    <source>
        <dbReference type="ARBA" id="ARBA00022833"/>
    </source>
</evidence>
<dbReference type="eggNOG" id="KOG1721">
    <property type="taxonomic scope" value="Eukaryota"/>
</dbReference>
<evidence type="ECO:0000313" key="14">
    <source>
        <dbReference type="EMBL" id="ESO00187.1"/>
    </source>
</evidence>
<dbReference type="SUPFAM" id="SSF57667">
    <property type="entry name" value="beta-beta-alpha zinc fingers"/>
    <property type="match status" value="3"/>
</dbReference>
<dbReference type="EnsemblMetazoa" id="HelroT176020">
    <property type="protein sequence ID" value="HelroP176020"/>
    <property type="gene ID" value="HelroG176020"/>
</dbReference>
<dbReference type="GO" id="GO:0005634">
    <property type="term" value="C:nucleus"/>
    <property type="evidence" value="ECO:0000318"/>
    <property type="project" value="GO_Central"/>
</dbReference>
<feature type="compositionally biased region" description="Acidic residues" evidence="12">
    <location>
        <begin position="322"/>
        <end position="331"/>
    </location>
</feature>
<evidence type="ECO:0000313" key="15">
    <source>
        <dbReference type="EnsemblMetazoa" id="HelroP176020"/>
    </source>
</evidence>
<dbReference type="CTD" id="20205660"/>
<feature type="domain" description="C2H2-type" evidence="13">
    <location>
        <begin position="246"/>
        <end position="273"/>
    </location>
</feature>
<dbReference type="GO" id="GO:0000977">
    <property type="term" value="F:RNA polymerase II transcription regulatory region sequence-specific DNA binding"/>
    <property type="evidence" value="ECO:0000318"/>
    <property type="project" value="GO_Central"/>
</dbReference>
<keyword evidence="16" id="KW-1185">Reference proteome</keyword>
<dbReference type="FunFam" id="3.30.160.60:FF:000646">
    <property type="entry name" value="Myeloid zinc finger 1"/>
    <property type="match status" value="1"/>
</dbReference>
<dbReference type="Pfam" id="PF00096">
    <property type="entry name" value="zf-C2H2"/>
    <property type="match status" value="5"/>
</dbReference>
<evidence type="ECO:0000313" key="16">
    <source>
        <dbReference type="Proteomes" id="UP000015101"/>
    </source>
</evidence>
<keyword evidence="9" id="KW-0804">Transcription</keyword>
<evidence type="ECO:0000256" key="4">
    <source>
        <dbReference type="ARBA" id="ARBA00022737"/>
    </source>
</evidence>
<feature type="domain" description="C2H2-type" evidence="13">
    <location>
        <begin position="190"/>
        <end position="217"/>
    </location>
</feature>
<dbReference type="Gene3D" id="3.30.160.60">
    <property type="entry name" value="Classic Zinc Finger"/>
    <property type="match status" value="6"/>
</dbReference>
<evidence type="ECO:0000256" key="5">
    <source>
        <dbReference type="ARBA" id="ARBA00022771"/>
    </source>
</evidence>
<protein>
    <recommendedName>
        <fullName evidence="13">C2H2-type domain-containing protein</fullName>
    </recommendedName>
</protein>
<dbReference type="Proteomes" id="UP000015101">
    <property type="component" value="Unassembled WGS sequence"/>
</dbReference>
<keyword evidence="3" id="KW-0479">Metal-binding</keyword>
<dbReference type="AlphaFoldDB" id="T1FA11"/>
<dbReference type="FunFam" id="3.30.160.60:FF:000340">
    <property type="entry name" value="zinc finger protein 473 isoform X1"/>
    <property type="match status" value="1"/>
</dbReference>
<keyword evidence="7" id="KW-0805">Transcription regulation</keyword>
<proteinExistence type="inferred from homology"/>
<comment type="subcellular location">
    <subcellularLocation>
        <location evidence="1">Nucleus</location>
    </subcellularLocation>
</comment>
<feature type="region of interest" description="Disordered" evidence="12">
    <location>
        <begin position="311"/>
        <end position="331"/>
    </location>
</feature>
<dbReference type="InterPro" id="IPR036236">
    <property type="entry name" value="Znf_C2H2_sf"/>
</dbReference>
<keyword evidence="6" id="KW-0862">Zinc</keyword>
<dbReference type="PANTHER" id="PTHR16515:SF49">
    <property type="entry name" value="GASTRULA ZINC FINGER PROTEIN XLCGF49.1-LIKE-RELATED"/>
    <property type="match status" value="1"/>
</dbReference>
<keyword evidence="4" id="KW-0677">Repeat</keyword>